<feature type="region of interest" description="Disordered" evidence="1">
    <location>
        <begin position="1"/>
        <end position="93"/>
    </location>
</feature>
<sequence length="120" mass="12427">MADDPSGNDDATDDRWGDPSAEPDVGTAADSNEGPDIADRTDRPSGDGRSDGDEHARIPLDLSGSSDESDEDAAADEYGPEASSTPIEPGDPDLENALFVILGALAMVFVIARLVMIPLG</sequence>
<reference evidence="5" key="1">
    <citation type="submission" date="2016-10" db="EMBL/GenBank/DDBJ databases">
        <authorList>
            <person name="Varghese N."/>
            <person name="Submissions S."/>
        </authorList>
    </citation>
    <scope>NUCLEOTIDE SEQUENCE [LARGE SCALE GENOMIC DNA]</scope>
    <source>
        <strain evidence="5">DSM 25055</strain>
    </source>
</reference>
<dbReference type="RefSeq" id="WP_090621143.1">
    <property type="nucleotide sequence ID" value="NZ_FOFD01000006.1"/>
</dbReference>
<feature type="compositionally biased region" description="Acidic residues" evidence="1">
    <location>
        <begin position="1"/>
        <end position="12"/>
    </location>
</feature>
<dbReference type="InterPro" id="IPR055736">
    <property type="entry name" value="DUF7312"/>
</dbReference>
<protein>
    <recommendedName>
        <fullName evidence="3">DUF7312 domain-containing protein</fullName>
    </recommendedName>
</protein>
<feature type="domain" description="DUF7312" evidence="3">
    <location>
        <begin position="66"/>
        <end position="114"/>
    </location>
</feature>
<evidence type="ECO:0000256" key="1">
    <source>
        <dbReference type="SAM" id="MobiDB-lite"/>
    </source>
</evidence>
<accession>A0A1H9Q6R8</accession>
<keyword evidence="5" id="KW-1185">Reference proteome</keyword>
<evidence type="ECO:0000259" key="3">
    <source>
        <dbReference type="Pfam" id="PF23994"/>
    </source>
</evidence>
<name>A0A1H9Q6R8_9EURY</name>
<dbReference type="OrthoDB" id="177970at2157"/>
<organism evidence="4 5">
    <name type="scientific">Natrinema salaciae</name>
    <dbReference type="NCBI Taxonomy" id="1186196"/>
    <lineage>
        <taxon>Archaea</taxon>
        <taxon>Methanobacteriati</taxon>
        <taxon>Methanobacteriota</taxon>
        <taxon>Stenosarchaea group</taxon>
        <taxon>Halobacteria</taxon>
        <taxon>Halobacteriales</taxon>
        <taxon>Natrialbaceae</taxon>
        <taxon>Natrinema</taxon>
    </lineage>
</organism>
<keyword evidence="2" id="KW-0812">Transmembrane</keyword>
<feature type="compositionally biased region" description="Acidic residues" evidence="1">
    <location>
        <begin position="67"/>
        <end position="79"/>
    </location>
</feature>
<evidence type="ECO:0000313" key="5">
    <source>
        <dbReference type="Proteomes" id="UP000199114"/>
    </source>
</evidence>
<evidence type="ECO:0000313" key="4">
    <source>
        <dbReference type="EMBL" id="SER56140.1"/>
    </source>
</evidence>
<gene>
    <name evidence="4" type="ORF">SAMN04489841_4102</name>
</gene>
<dbReference type="Proteomes" id="UP000199114">
    <property type="component" value="Unassembled WGS sequence"/>
</dbReference>
<keyword evidence="2" id="KW-1133">Transmembrane helix</keyword>
<keyword evidence="2" id="KW-0472">Membrane</keyword>
<dbReference type="Pfam" id="PF23994">
    <property type="entry name" value="DUF7312"/>
    <property type="match status" value="1"/>
</dbReference>
<feature type="transmembrane region" description="Helical" evidence="2">
    <location>
        <begin position="97"/>
        <end position="116"/>
    </location>
</feature>
<feature type="compositionally biased region" description="Basic and acidic residues" evidence="1">
    <location>
        <begin position="37"/>
        <end position="58"/>
    </location>
</feature>
<dbReference type="EMBL" id="FOFD01000006">
    <property type="protein sequence ID" value="SER56140.1"/>
    <property type="molecule type" value="Genomic_DNA"/>
</dbReference>
<evidence type="ECO:0000256" key="2">
    <source>
        <dbReference type="SAM" id="Phobius"/>
    </source>
</evidence>
<proteinExistence type="predicted"/>
<dbReference type="AlphaFoldDB" id="A0A1H9Q6R8"/>
<dbReference type="STRING" id="1186196.SAMN04489841_4102"/>